<dbReference type="EMBL" id="PQFF01000255">
    <property type="protein sequence ID" value="RHZ69773.1"/>
    <property type="molecule type" value="Genomic_DNA"/>
</dbReference>
<evidence type="ECO:0000313" key="2">
    <source>
        <dbReference type="Proteomes" id="UP000266861"/>
    </source>
</evidence>
<organism evidence="1 2">
    <name type="scientific">Diversispora epigaea</name>
    <dbReference type="NCBI Taxonomy" id="1348612"/>
    <lineage>
        <taxon>Eukaryota</taxon>
        <taxon>Fungi</taxon>
        <taxon>Fungi incertae sedis</taxon>
        <taxon>Mucoromycota</taxon>
        <taxon>Glomeromycotina</taxon>
        <taxon>Glomeromycetes</taxon>
        <taxon>Diversisporales</taxon>
        <taxon>Diversisporaceae</taxon>
        <taxon>Diversispora</taxon>
    </lineage>
</organism>
<keyword evidence="2" id="KW-1185">Reference proteome</keyword>
<dbReference type="AlphaFoldDB" id="A0A397I9F5"/>
<proteinExistence type="predicted"/>
<evidence type="ECO:0000313" key="1">
    <source>
        <dbReference type="EMBL" id="RHZ69773.1"/>
    </source>
</evidence>
<sequence length="82" mass="9686">MLNETQKGYKGEEPVITYRHCYQKMLTQDFGNSQISSLLRFGDSLDKVWIISIISGCEKHINKQDLRRVCFLPSREFLRYVL</sequence>
<accession>A0A397I9F5</accession>
<reference evidence="1 2" key="1">
    <citation type="submission" date="2018-08" db="EMBL/GenBank/DDBJ databases">
        <title>Genome and evolution of the arbuscular mycorrhizal fungus Diversispora epigaea (formerly Glomus versiforme) and its bacterial endosymbionts.</title>
        <authorList>
            <person name="Sun X."/>
            <person name="Fei Z."/>
            <person name="Harrison M."/>
        </authorList>
    </citation>
    <scope>NUCLEOTIDE SEQUENCE [LARGE SCALE GENOMIC DNA]</scope>
    <source>
        <strain evidence="1 2">IT104</strain>
    </source>
</reference>
<comment type="caution">
    <text evidence="1">The sequence shown here is derived from an EMBL/GenBank/DDBJ whole genome shotgun (WGS) entry which is preliminary data.</text>
</comment>
<protein>
    <submittedName>
        <fullName evidence="1">Uncharacterized protein</fullName>
    </submittedName>
</protein>
<name>A0A397I9F5_9GLOM</name>
<gene>
    <name evidence="1" type="ORF">Glove_278g45</name>
</gene>
<dbReference type="Proteomes" id="UP000266861">
    <property type="component" value="Unassembled WGS sequence"/>
</dbReference>